<dbReference type="Pfam" id="PF08242">
    <property type="entry name" value="Methyltransf_12"/>
    <property type="match status" value="1"/>
</dbReference>
<evidence type="ECO:0000313" key="3">
    <source>
        <dbReference type="Proteomes" id="UP000031307"/>
    </source>
</evidence>
<name>A0A0C1BY07_9BACT</name>
<dbReference type="PATRIC" id="fig|83552.4.peg.2521"/>
<gene>
    <name evidence="2" type="ORF">DB43_AK00410</name>
</gene>
<reference evidence="2 3" key="1">
    <citation type="journal article" date="2014" name="Mol. Biol. Evol.">
        <title>Massive expansion of Ubiquitination-related gene families within the Chlamydiae.</title>
        <authorList>
            <person name="Domman D."/>
            <person name="Collingro A."/>
            <person name="Lagkouvardos I."/>
            <person name="Gehre L."/>
            <person name="Weinmaier T."/>
            <person name="Rattei T."/>
            <person name="Subtil A."/>
            <person name="Horn M."/>
        </authorList>
    </citation>
    <scope>NUCLEOTIDE SEQUENCE [LARGE SCALE GENOMIC DNA]</scope>
    <source>
        <strain evidence="2 3">OEW1</strain>
    </source>
</reference>
<dbReference type="Proteomes" id="UP000031307">
    <property type="component" value="Unassembled WGS sequence"/>
</dbReference>
<comment type="caution">
    <text evidence="2">The sequence shown here is derived from an EMBL/GenBank/DDBJ whole genome shotgun (WGS) entry which is preliminary data.</text>
</comment>
<dbReference type="InterPro" id="IPR029063">
    <property type="entry name" value="SAM-dependent_MTases_sf"/>
</dbReference>
<dbReference type="Gene3D" id="3.40.50.150">
    <property type="entry name" value="Vaccinia Virus protein VP39"/>
    <property type="match status" value="1"/>
</dbReference>
<accession>A0A0C1BY07</accession>
<proteinExistence type="predicted"/>
<evidence type="ECO:0000259" key="1">
    <source>
        <dbReference type="Pfam" id="PF08242"/>
    </source>
</evidence>
<dbReference type="EMBL" id="JSAM01000121">
    <property type="protein sequence ID" value="KIA76381.1"/>
    <property type="molecule type" value="Genomic_DNA"/>
</dbReference>
<evidence type="ECO:0000313" key="2">
    <source>
        <dbReference type="EMBL" id="KIA76381.1"/>
    </source>
</evidence>
<dbReference type="PANTHER" id="PTHR43861">
    <property type="entry name" value="TRANS-ACONITATE 2-METHYLTRANSFERASE-RELATED"/>
    <property type="match status" value="1"/>
</dbReference>
<dbReference type="InterPro" id="IPR013217">
    <property type="entry name" value="Methyltransf_12"/>
</dbReference>
<feature type="domain" description="Methyltransferase type 12" evidence="1">
    <location>
        <begin position="127"/>
        <end position="224"/>
    </location>
</feature>
<protein>
    <recommendedName>
        <fullName evidence="1">Methyltransferase type 12 domain-containing protein</fullName>
    </recommendedName>
</protein>
<dbReference type="AlphaFoldDB" id="A0A0C1BY07"/>
<sequence>MLNNHLKLYCKIQHRYIIRFKGNIMNIHFVPNNPEAISLFRQIVLEPNDEKPIVEMNDETARDMNIIWASIDALAVRWRGEKDSRVPGMPSNRKEFWGAFAQGHEPQILPVAQEFIDSTSGQGKLAIDLGCGKGGATNYLLQKGWRVIAVDYSRSALKALELQNSKEVKSGQLRIIEAEVAAFVPSEPADLVIAADVLPYINPSKFHATWTKIHDTFIKDNGFFVGSLFRDTTKSEEVPVMNMLKEMGAWFLHDRRMVRPLLTQAGYEIKKCIYRIDDPTSESTCIQFIAEKKTIV</sequence>
<organism evidence="2 3">
    <name type="scientific">Parachlamydia acanthamoebae</name>
    <dbReference type="NCBI Taxonomy" id="83552"/>
    <lineage>
        <taxon>Bacteria</taxon>
        <taxon>Pseudomonadati</taxon>
        <taxon>Chlamydiota</taxon>
        <taxon>Chlamydiia</taxon>
        <taxon>Parachlamydiales</taxon>
        <taxon>Parachlamydiaceae</taxon>
        <taxon>Parachlamydia</taxon>
    </lineage>
</organism>
<dbReference type="SUPFAM" id="SSF53335">
    <property type="entry name" value="S-adenosyl-L-methionine-dependent methyltransferases"/>
    <property type="match status" value="1"/>
</dbReference>
<dbReference type="CDD" id="cd02440">
    <property type="entry name" value="AdoMet_MTases"/>
    <property type="match status" value="1"/>
</dbReference>